<dbReference type="SUPFAM" id="SSF53448">
    <property type="entry name" value="Nucleotide-diphospho-sugar transferases"/>
    <property type="match status" value="1"/>
</dbReference>
<dbReference type="Gene3D" id="3.90.550.10">
    <property type="entry name" value="Spore Coat Polysaccharide Biosynthesis Protein SpsA, Chain A"/>
    <property type="match status" value="1"/>
</dbReference>
<feature type="transmembrane region" description="Helical" evidence="4">
    <location>
        <begin position="316"/>
        <end position="335"/>
    </location>
</feature>
<gene>
    <name evidence="6" type="ordered locus">Sinac_2469</name>
</gene>
<evidence type="ECO:0000256" key="3">
    <source>
        <dbReference type="ARBA" id="ARBA00022679"/>
    </source>
</evidence>
<keyword evidence="2" id="KW-0328">Glycosyltransferase</keyword>
<dbReference type="RefSeq" id="WP_015245930.1">
    <property type="nucleotide sequence ID" value="NC_019892.1"/>
</dbReference>
<organism evidence="6 7">
    <name type="scientific">Singulisphaera acidiphila (strain ATCC BAA-1392 / DSM 18658 / VKM B-2454 / MOB10)</name>
    <dbReference type="NCBI Taxonomy" id="886293"/>
    <lineage>
        <taxon>Bacteria</taxon>
        <taxon>Pseudomonadati</taxon>
        <taxon>Planctomycetota</taxon>
        <taxon>Planctomycetia</taxon>
        <taxon>Isosphaerales</taxon>
        <taxon>Isosphaeraceae</taxon>
        <taxon>Singulisphaera</taxon>
    </lineage>
</organism>
<evidence type="ECO:0000256" key="4">
    <source>
        <dbReference type="SAM" id="Phobius"/>
    </source>
</evidence>
<dbReference type="CDD" id="cd06439">
    <property type="entry name" value="CESA_like_1"/>
    <property type="match status" value="1"/>
</dbReference>
<dbReference type="eggNOG" id="COG1215">
    <property type="taxonomic scope" value="Bacteria"/>
</dbReference>
<dbReference type="PANTHER" id="PTHR43630">
    <property type="entry name" value="POLY-BETA-1,6-N-ACETYL-D-GLUCOSAMINE SYNTHASE"/>
    <property type="match status" value="1"/>
</dbReference>
<dbReference type="GO" id="GO:0016757">
    <property type="term" value="F:glycosyltransferase activity"/>
    <property type="evidence" value="ECO:0007669"/>
    <property type="project" value="UniProtKB-KW"/>
</dbReference>
<evidence type="ECO:0000313" key="6">
    <source>
        <dbReference type="EMBL" id="AGA26778.1"/>
    </source>
</evidence>
<dbReference type="InterPro" id="IPR029044">
    <property type="entry name" value="Nucleotide-diphossugar_trans"/>
</dbReference>
<evidence type="ECO:0000313" key="7">
    <source>
        <dbReference type="Proteomes" id="UP000010798"/>
    </source>
</evidence>
<feature type="domain" description="Glycosyltransferase 2-like" evidence="5">
    <location>
        <begin position="46"/>
        <end position="207"/>
    </location>
</feature>
<keyword evidence="7" id="KW-1185">Reference proteome</keyword>
<comment type="similarity">
    <text evidence="1">Belongs to the glycosyltransferase 2 family.</text>
</comment>
<sequence length="388" mass="42505">MLAIAFWLCVACVVYPYLVYPLILAGLVRKRVRLVPHGGGHRPSVSVVLTARNEAASIGRRVREFAALIAESGQPGEIIVVSDGSTDGTANAARAAGVEIVRVLELPDNVGKAAALSAGCNEALHEVLVLADTRQTWAPDALERLLENFADPTVGGVSGHLILESGPGILAGVGLYWRFEKWLRRTESCLHSSIGLTGAICAVRRGLFRPIPRGTLLDDVYWPLLVVMQGYRIVHDERARAFDRLPDRVRDEFRRKVRTLSGNFQLLIRLPSLLIPWRNPIWWQFVSHKLARLLVPWTLLGALGLAAVLEGPLYRALFLIQVVTYLVGLAGVLGFGTRSRAISVASSFLVLNTAAWMAFWVWFSGRASQTWGKVAYEAPGAGFLEDAV</sequence>
<dbReference type="InterPro" id="IPR001173">
    <property type="entry name" value="Glyco_trans_2-like"/>
</dbReference>
<proteinExistence type="inferred from homology"/>
<dbReference type="AlphaFoldDB" id="L0DD66"/>
<dbReference type="KEGG" id="saci:Sinac_2469"/>
<feature type="transmembrane region" description="Helical" evidence="4">
    <location>
        <begin position="341"/>
        <end position="363"/>
    </location>
</feature>
<evidence type="ECO:0000259" key="5">
    <source>
        <dbReference type="Pfam" id="PF00535"/>
    </source>
</evidence>
<feature type="transmembrane region" description="Helical" evidence="4">
    <location>
        <begin position="290"/>
        <end position="309"/>
    </location>
</feature>
<dbReference type="HOGENOM" id="CLU_046109_0_0_0"/>
<protein>
    <submittedName>
        <fullName evidence="6">Glycosyl transferase</fullName>
    </submittedName>
</protein>
<dbReference type="OrthoDB" id="9766299at2"/>
<dbReference type="PANTHER" id="PTHR43630:SF1">
    <property type="entry name" value="POLY-BETA-1,6-N-ACETYL-D-GLUCOSAMINE SYNTHASE"/>
    <property type="match status" value="1"/>
</dbReference>
<keyword evidence="4" id="KW-0812">Transmembrane</keyword>
<accession>L0DD66</accession>
<evidence type="ECO:0000256" key="2">
    <source>
        <dbReference type="ARBA" id="ARBA00022676"/>
    </source>
</evidence>
<dbReference type="Pfam" id="PF00535">
    <property type="entry name" value="Glycos_transf_2"/>
    <property type="match status" value="1"/>
</dbReference>
<dbReference type="STRING" id="886293.Sinac_2469"/>
<keyword evidence="4" id="KW-0472">Membrane</keyword>
<keyword evidence="4" id="KW-1133">Transmembrane helix</keyword>
<reference evidence="6 7" key="1">
    <citation type="submission" date="2012-02" db="EMBL/GenBank/DDBJ databases">
        <title>Complete sequence of chromosome of Singulisphaera acidiphila DSM 18658.</title>
        <authorList>
            <consortium name="US DOE Joint Genome Institute (JGI-PGF)"/>
            <person name="Lucas S."/>
            <person name="Copeland A."/>
            <person name="Lapidus A."/>
            <person name="Glavina del Rio T."/>
            <person name="Dalin E."/>
            <person name="Tice H."/>
            <person name="Bruce D."/>
            <person name="Goodwin L."/>
            <person name="Pitluck S."/>
            <person name="Peters L."/>
            <person name="Ovchinnikova G."/>
            <person name="Chertkov O."/>
            <person name="Kyrpides N."/>
            <person name="Mavromatis K."/>
            <person name="Ivanova N."/>
            <person name="Brettin T."/>
            <person name="Detter J.C."/>
            <person name="Han C."/>
            <person name="Larimer F."/>
            <person name="Land M."/>
            <person name="Hauser L."/>
            <person name="Markowitz V."/>
            <person name="Cheng J.-F."/>
            <person name="Hugenholtz P."/>
            <person name="Woyke T."/>
            <person name="Wu D."/>
            <person name="Tindall B."/>
            <person name="Pomrenke H."/>
            <person name="Brambilla E."/>
            <person name="Klenk H.-P."/>
            <person name="Eisen J.A."/>
        </authorList>
    </citation>
    <scope>NUCLEOTIDE SEQUENCE [LARGE SCALE GENOMIC DNA]</scope>
    <source>
        <strain evidence="7">ATCC BAA-1392 / DSM 18658 / VKM B-2454 / MOB10</strain>
    </source>
</reference>
<keyword evidence="3 6" id="KW-0808">Transferase</keyword>
<dbReference type="Proteomes" id="UP000010798">
    <property type="component" value="Chromosome"/>
</dbReference>
<dbReference type="EMBL" id="CP003364">
    <property type="protein sequence ID" value="AGA26778.1"/>
    <property type="molecule type" value="Genomic_DNA"/>
</dbReference>
<evidence type="ECO:0000256" key="1">
    <source>
        <dbReference type="ARBA" id="ARBA00006739"/>
    </source>
</evidence>
<name>L0DD66_SINAD</name>